<dbReference type="AlphaFoldDB" id="A0A0S4IYE0"/>
<evidence type="ECO:0000256" key="3">
    <source>
        <dbReference type="ARBA" id="ARBA00022723"/>
    </source>
</evidence>
<dbReference type="PANTHER" id="PTHR21711:SF0">
    <property type="entry name" value="MITOCHONDRIAL INNER MEMBRANE PROTEASE ATP23 HOMOLOG"/>
    <property type="match status" value="1"/>
</dbReference>
<dbReference type="GO" id="GO:0004222">
    <property type="term" value="F:metalloendopeptidase activity"/>
    <property type="evidence" value="ECO:0007669"/>
    <property type="project" value="InterPro"/>
</dbReference>
<dbReference type="GO" id="GO:0033615">
    <property type="term" value="P:mitochondrial proton-transporting ATP synthase complex assembly"/>
    <property type="evidence" value="ECO:0007669"/>
    <property type="project" value="TreeGrafter"/>
</dbReference>
<organism evidence="7 8">
    <name type="scientific">Bodo saltans</name>
    <name type="common">Flagellated protozoan</name>
    <dbReference type="NCBI Taxonomy" id="75058"/>
    <lineage>
        <taxon>Eukaryota</taxon>
        <taxon>Discoba</taxon>
        <taxon>Euglenozoa</taxon>
        <taxon>Kinetoplastea</taxon>
        <taxon>Metakinetoplastina</taxon>
        <taxon>Eubodonida</taxon>
        <taxon>Bodonidae</taxon>
        <taxon>Bodo</taxon>
    </lineage>
</organism>
<evidence type="ECO:0000256" key="2">
    <source>
        <dbReference type="ARBA" id="ARBA00022670"/>
    </source>
</evidence>
<dbReference type="EMBL" id="CYKH01000567">
    <property type="protein sequence ID" value="CUG06195.1"/>
    <property type="molecule type" value="Genomic_DNA"/>
</dbReference>
<keyword evidence="7" id="KW-0808">Transferase</keyword>
<proteinExistence type="inferred from homology"/>
<reference evidence="8" key="1">
    <citation type="submission" date="2015-09" db="EMBL/GenBank/DDBJ databases">
        <authorList>
            <consortium name="Pathogen Informatics"/>
        </authorList>
    </citation>
    <scope>NUCLEOTIDE SEQUENCE [LARGE SCALE GENOMIC DNA]</scope>
    <source>
        <strain evidence="8">Lake Konstanz</strain>
    </source>
</reference>
<dbReference type="GO" id="GO:0046872">
    <property type="term" value="F:metal ion binding"/>
    <property type="evidence" value="ECO:0007669"/>
    <property type="project" value="UniProtKB-KW"/>
</dbReference>
<dbReference type="OrthoDB" id="285308at2759"/>
<dbReference type="GO" id="GO:0032259">
    <property type="term" value="P:methylation"/>
    <property type="evidence" value="ECO:0007669"/>
    <property type="project" value="UniProtKB-KW"/>
</dbReference>
<keyword evidence="4 6" id="KW-0378">Hydrolase</keyword>
<keyword evidence="8" id="KW-1185">Reference proteome</keyword>
<dbReference type="PANTHER" id="PTHR21711">
    <property type="entry name" value="MITOCHONDRIAL INNER MEMBRANE PROTEASE"/>
    <property type="match status" value="1"/>
</dbReference>
<evidence type="ECO:0000256" key="1">
    <source>
        <dbReference type="ARBA" id="ARBA00009915"/>
    </source>
</evidence>
<keyword evidence="7" id="KW-0489">Methyltransferase</keyword>
<keyword evidence="3 6" id="KW-0479">Metal-binding</keyword>
<evidence type="ECO:0000313" key="8">
    <source>
        <dbReference type="Proteomes" id="UP000051952"/>
    </source>
</evidence>
<evidence type="ECO:0000313" key="7">
    <source>
        <dbReference type="EMBL" id="CUG06195.1"/>
    </source>
</evidence>
<dbReference type="GO" id="GO:0005739">
    <property type="term" value="C:mitochondrion"/>
    <property type="evidence" value="ECO:0007669"/>
    <property type="project" value="GOC"/>
</dbReference>
<keyword evidence="2 6" id="KW-0645">Protease</keyword>
<sequence length="267" mass="29529">MSETQETKQAASSLSAIQRCEAFIDDIIKEVNTVQYLMWSINNIGGSISRHHIKCIDVQEPSPPIAVAATDVTATSSVQPAAKASPPQLPAAAREGIAKSSVQAGYIWSPTMKGIERGQIVLRADKITSKETAERSLRHELVHAYDDARGFIDPQDCLHHACSEIRAARLSGDCLGLEVKHNWTDPMSSGLQCVRRRAILAVENNPVCKDFSERAVEKTFPKCYSDYEPFVAPIYGMGNYGFQSVNLETGEFEGGYFQRWKEMSSKK</sequence>
<dbReference type="GO" id="GO:0008168">
    <property type="term" value="F:methyltransferase activity"/>
    <property type="evidence" value="ECO:0007669"/>
    <property type="project" value="UniProtKB-KW"/>
</dbReference>
<evidence type="ECO:0000256" key="5">
    <source>
        <dbReference type="ARBA" id="ARBA00023049"/>
    </source>
</evidence>
<protein>
    <recommendedName>
        <fullName evidence="6">Mitochondrial inner membrane protease ATP23</fullName>
        <ecNumber evidence="6">3.4.24.-</ecNumber>
    </recommendedName>
</protein>
<dbReference type="GO" id="GO:0034982">
    <property type="term" value="P:mitochondrial protein processing"/>
    <property type="evidence" value="ECO:0007669"/>
    <property type="project" value="TreeGrafter"/>
</dbReference>
<evidence type="ECO:0000256" key="4">
    <source>
        <dbReference type="ARBA" id="ARBA00022801"/>
    </source>
</evidence>
<name>A0A0S4IYE0_BODSA</name>
<dbReference type="OMA" id="ERWRIAI"/>
<dbReference type="InterPro" id="IPR019165">
    <property type="entry name" value="Peptidase_M76_ATP23"/>
</dbReference>
<keyword evidence="5 6" id="KW-0482">Metalloprotease</keyword>
<comment type="similarity">
    <text evidence="1 6">Belongs to the peptidase M76 family.</text>
</comment>
<dbReference type="VEuPathDB" id="TriTrypDB:BSAL_71940"/>
<evidence type="ECO:0000256" key="6">
    <source>
        <dbReference type="RuleBase" id="RU364057"/>
    </source>
</evidence>
<dbReference type="Proteomes" id="UP000051952">
    <property type="component" value="Unassembled WGS sequence"/>
</dbReference>
<accession>A0A0S4IYE0</accession>
<dbReference type="Pfam" id="PF09768">
    <property type="entry name" value="Peptidase_M76"/>
    <property type="match status" value="1"/>
</dbReference>
<gene>
    <name evidence="7" type="ORF">BSAL_71940</name>
</gene>
<dbReference type="EC" id="3.4.24.-" evidence="6"/>